<keyword evidence="6" id="KW-0630">Potassium</keyword>
<organism evidence="14 15">
    <name type="scientific">Candidatus Sulfurimonas marisnigri</name>
    <dbReference type="NCBI Taxonomy" id="2740405"/>
    <lineage>
        <taxon>Bacteria</taxon>
        <taxon>Pseudomonadati</taxon>
        <taxon>Campylobacterota</taxon>
        <taxon>Epsilonproteobacteria</taxon>
        <taxon>Campylobacterales</taxon>
        <taxon>Sulfurimonadaceae</taxon>
        <taxon>Sulfurimonas</taxon>
    </lineage>
</organism>
<keyword evidence="2" id="KW-0813">Transport</keyword>
<dbReference type="Pfam" id="PF02254">
    <property type="entry name" value="TrkA_N"/>
    <property type="match status" value="1"/>
</dbReference>
<dbReference type="InterPro" id="IPR006037">
    <property type="entry name" value="RCK_C"/>
</dbReference>
<feature type="transmembrane region" description="Helical" evidence="12">
    <location>
        <begin position="65"/>
        <end position="82"/>
    </location>
</feature>
<feature type="domain" description="RCK C-terminal" evidence="13">
    <location>
        <begin position="425"/>
        <end position="510"/>
    </location>
</feature>
<dbReference type="PRINTS" id="PR00169">
    <property type="entry name" value="KCHANNEL"/>
</dbReference>
<gene>
    <name evidence="14" type="ORF">HUE87_08320</name>
</gene>
<evidence type="ECO:0000313" key="14">
    <source>
        <dbReference type="EMBL" id="QOY55891.1"/>
    </source>
</evidence>
<dbReference type="KEGG" id="smas:HUE87_08320"/>
<evidence type="ECO:0000256" key="10">
    <source>
        <dbReference type="ARBA" id="ARBA00023303"/>
    </source>
</evidence>
<keyword evidence="8" id="KW-0406">Ion transport</keyword>
<keyword evidence="15" id="KW-1185">Reference proteome</keyword>
<dbReference type="InterPro" id="IPR003280">
    <property type="entry name" value="2pore_dom_K_chnl"/>
</dbReference>
<dbReference type="Gene3D" id="1.10.287.70">
    <property type="match status" value="1"/>
</dbReference>
<evidence type="ECO:0000313" key="15">
    <source>
        <dbReference type="Proteomes" id="UP000593836"/>
    </source>
</evidence>
<dbReference type="InterPro" id="IPR036291">
    <property type="entry name" value="NAD(P)-bd_dom_sf"/>
</dbReference>
<keyword evidence="4 12" id="KW-0812">Transmembrane</keyword>
<dbReference type="GO" id="GO:0005249">
    <property type="term" value="F:voltage-gated potassium channel activity"/>
    <property type="evidence" value="ECO:0007669"/>
    <property type="project" value="InterPro"/>
</dbReference>
<dbReference type="PRINTS" id="PR01333">
    <property type="entry name" value="2POREKCHANEL"/>
</dbReference>
<sequence>MLVDTAYHINTSEKYAKNKHFFYNLLENSNNKYKRYFDLFMITLIFISVVILIREVKSHVNDTLLFFNNYVISIIFFIEYMLRLWVSSSVTQVIIEQSEHSTMLGEKFKFFNALKEIIEIKFRYILSIKAIIDLMAIIPFFHELRLLRIFILFRVFKLFRYAKSIQTFASVLAAKKFEFFTLLIFASIIIFVSSVLIYVMEANSPDSQIKTLFDALYWSIVTISTVGYGDITPITEPGRVVSMFVIVAGIAVFSFTTSLIVTAFTEKLDEIKDTKLIDDIEKIKEFYLICGYENISKEVAKKLSIKNRVIILEENFSKAESARKDGFVVLNYDPGATESYRKLRINIQAQVKAIICLSYSDVENVYTALTVRSFNKEVFILSVLKNKSNRNKLIFAGVNELIYEKELVGIVAKEFVGQPVAFEAIHALRSNFNGIDMQEILVSDRVLSNFITVGDLHNKKYRVILLGIYKKSIKRFLFNPIDSTVLEVGDYLLVIGNIQFIKEFSNSLNNKGKK</sequence>
<dbReference type="PANTHER" id="PTHR11537:SF254">
    <property type="entry name" value="POTASSIUM VOLTAGE-GATED CHANNEL PROTEIN SHAB"/>
    <property type="match status" value="1"/>
</dbReference>
<reference evidence="14 15" key="1">
    <citation type="submission" date="2020-05" db="EMBL/GenBank/DDBJ databases">
        <title>Sulfurimonas marisnigri, sp. nov., and Sulfurimonas baltica, sp. nov., manganese oxide reducing chemolithoautotrophs of the class Epsilonproteobacteria isolated from the pelagic redoxclines of the Black and Baltic Seas and emended description of the genus Sulfurimonas.</title>
        <authorList>
            <person name="Henkel J.V."/>
            <person name="Laudan C."/>
            <person name="Werner J."/>
            <person name="Neu T."/>
            <person name="Plewe S."/>
            <person name="Sproer C."/>
            <person name="Bunk B."/>
            <person name="Schulz-Vogt H.N."/>
        </authorList>
    </citation>
    <scope>NUCLEOTIDE SEQUENCE [LARGE SCALE GENOMIC DNA]</scope>
    <source>
        <strain evidence="14 15">SoZ1</strain>
    </source>
</reference>
<dbReference type="Pfam" id="PF00520">
    <property type="entry name" value="Ion_trans"/>
    <property type="match status" value="1"/>
</dbReference>
<comment type="subcellular location">
    <subcellularLocation>
        <location evidence="1">Membrane</location>
        <topology evidence="1">Multi-pass membrane protein</topology>
    </subcellularLocation>
</comment>
<protein>
    <recommendedName>
        <fullName evidence="11">BK channel</fullName>
    </recommendedName>
</protein>
<dbReference type="InterPro" id="IPR028325">
    <property type="entry name" value="VG_K_chnl"/>
</dbReference>
<evidence type="ECO:0000256" key="8">
    <source>
        <dbReference type="ARBA" id="ARBA00023065"/>
    </source>
</evidence>
<evidence type="ECO:0000256" key="5">
    <source>
        <dbReference type="ARBA" id="ARBA00022826"/>
    </source>
</evidence>
<evidence type="ECO:0000259" key="13">
    <source>
        <dbReference type="PROSITE" id="PS51202"/>
    </source>
</evidence>
<feature type="transmembrane region" description="Helical" evidence="12">
    <location>
        <begin position="241"/>
        <end position="265"/>
    </location>
</feature>
<evidence type="ECO:0000256" key="12">
    <source>
        <dbReference type="SAM" id="Phobius"/>
    </source>
</evidence>
<keyword evidence="7 12" id="KW-1133">Transmembrane helix</keyword>
<evidence type="ECO:0000256" key="9">
    <source>
        <dbReference type="ARBA" id="ARBA00023136"/>
    </source>
</evidence>
<keyword evidence="10" id="KW-0407">Ion channel</keyword>
<dbReference type="Gene3D" id="3.30.70.1450">
    <property type="entry name" value="Regulator of K+ conductance, C-terminal domain"/>
    <property type="match status" value="1"/>
</dbReference>
<feature type="transmembrane region" description="Helical" evidence="12">
    <location>
        <begin position="179"/>
        <end position="199"/>
    </location>
</feature>
<keyword evidence="5" id="KW-0631">Potassium channel</keyword>
<dbReference type="AlphaFoldDB" id="A0A7S7M2H0"/>
<proteinExistence type="predicted"/>
<evidence type="ECO:0000256" key="7">
    <source>
        <dbReference type="ARBA" id="ARBA00022989"/>
    </source>
</evidence>
<dbReference type="EMBL" id="CP054493">
    <property type="protein sequence ID" value="QOY55891.1"/>
    <property type="molecule type" value="Genomic_DNA"/>
</dbReference>
<dbReference type="PANTHER" id="PTHR11537">
    <property type="entry name" value="VOLTAGE-GATED POTASSIUM CHANNEL"/>
    <property type="match status" value="1"/>
</dbReference>
<evidence type="ECO:0000256" key="2">
    <source>
        <dbReference type="ARBA" id="ARBA00022448"/>
    </source>
</evidence>
<dbReference type="PROSITE" id="PS51202">
    <property type="entry name" value="RCK_C"/>
    <property type="match status" value="1"/>
</dbReference>
<dbReference type="SUPFAM" id="SSF116726">
    <property type="entry name" value="TrkA C-terminal domain-like"/>
    <property type="match status" value="1"/>
</dbReference>
<dbReference type="Proteomes" id="UP000593836">
    <property type="component" value="Chromosome"/>
</dbReference>
<dbReference type="InterPro" id="IPR003148">
    <property type="entry name" value="RCK_N"/>
</dbReference>
<evidence type="ECO:0000256" key="6">
    <source>
        <dbReference type="ARBA" id="ARBA00022958"/>
    </source>
</evidence>
<dbReference type="Gene3D" id="3.40.50.720">
    <property type="entry name" value="NAD(P)-binding Rossmann-like Domain"/>
    <property type="match status" value="1"/>
</dbReference>
<dbReference type="InterPro" id="IPR036721">
    <property type="entry name" value="RCK_C_sf"/>
</dbReference>
<evidence type="ECO:0000256" key="1">
    <source>
        <dbReference type="ARBA" id="ARBA00004141"/>
    </source>
</evidence>
<evidence type="ECO:0000256" key="4">
    <source>
        <dbReference type="ARBA" id="ARBA00022692"/>
    </source>
</evidence>
<dbReference type="SUPFAM" id="SSF81324">
    <property type="entry name" value="Voltage-gated potassium channels"/>
    <property type="match status" value="1"/>
</dbReference>
<feature type="transmembrane region" description="Helical" evidence="12">
    <location>
        <begin position="36"/>
        <end position="53"/>
    </location>
</feature>
<feature type="transmembrane region" description="Helical" evidence="12">
    <location>
        <begin position="211"/>
        <end position="229"/>
    </location>
</feature>
<dbReference type="GO" id="GO:0008076">
    <property type="term" value="C:voltage-gated potassium channel complex"/>
    <property type="evidence" value="ECO:0007669"/>
    <property type="project" value="InterPro"/>
</dbReference>
<keyword evidence="3" id="KW-0633">Potassium transport</keyword>
<dbReference type="InterPro" id="IPR005821">
    <property type="entry name" value="Ion_trans_dom"/>
</dbReference>
<name>A0A7S7M2H0_9BACT</name>
<keyword evidence="9 12" id="KW-0472">Membrane</keyword>
<dbReference type="GO" id="GO:0001508">
    <property type="term" value="P:action potential"/>
    <property type="evidence" value="ECO:0007669"/>
    <property type="project" value="TreeGrafter"/>
</dbReference>
<evidence type="ECO:0000256" key="3">
    <source>
        <dbReference type="ARBA" id="ARBA00022538"/>
    </source>
</evidence>
<evidence type="ECO:0000256" key="11">
    <source>
        <dbReference type="ARBA" id="ARBA00029579"/>
    </source>
</evidence>
<accession>A0A7S7M2H0</accession>
<dbReference type="SUPFAM" id="SSF51735">
    <property type="entry name" value="NAD(P)-binding Rossmann-fold domains"/>
    <property type="match status" value="1"/>
</dbReference>